<evidence type="ECO:0000313" key="10">
    <source>
        <dbReference type="Proteomes" id="UP000294933"/>
    </source>
</evidence>
<dbReference type="GO" id="GO:0004252">
    <property type="term" value="F:serine-type endopeptidase activity"/>
    <property type="evidence" value="ECO:0007669"/>
    <property type="project" value="UniProtKB-UniRule"/>
</dbReference>
<dbReference type="Pfam" id="PF00082">
    <property type="entry name" value="Peptidase_S8"/>
    <property type="match status" value="2"/>
</dbReference>
<keyword evidence="7" id="KW-0732">Signal</keyword>
<evidence type="ECO:0000256" key="3">
    <source>
        <dbReference type="ARBA" id="ARBA00022801"/>
    </source>
</evidence>
<dbReference type="VEuPathDB" id="FungiDB:BD410DRAFT_805438"/>
<protein>
    <submittedName>
        <fullName evidence="9">Subtilisin-like protein</fullName>
    </submittedName>
</protein>
<comment type="similarity">
    <text evidence="1 5 6">Belongs to the peptidase S8 family.</text>
</comment>
<dbReference type="SUPFAM" id="SSF52743">
    <property type="entry name" value="Subtilisin-like"/>
    <property type="match status" value="1"/>
</dbReference>
<name>A0A4Y7PXH1_9AGAM</name>
<feature type="chain" id="PRO_5021359863" evidence="7">
    <location>
        <begin position="22"/>
        <end position="417"/>
    </location>
</feature>
<dbReference type="PRINTS" id="PR00723">
    <property type="entry name" value="SUBTILISIN"/>
</dbReference>
<dbReference type="PROSITE" id="PS00138">
    <property type="entry name" value="SUBTILASE_SER"/>
    <property type="match status" value="1"/>
</dbReference>
<dbReference type="Gene3D" id="3.40.50.200">
    <property type="entry name" value="Peptidase S8/S53 domain"/>
    <property type="match status" value="1"/>
</dbReference>
<dbReference type="EMBL" id="ML170193">
    <property type="protein sequence ID" value="TDL19771.1"/>
    <property type="molecule type" value="Genomic_DNA"/>
</dbReference>
<dbReference type="GO" id="GO:0005615">
    <property type="term" value="C:extracellular space"/>
    <property type="evidence" value="ECO:0007669"/>
    <property type="project" value="TreeGrafter"/>
</dbReference>
<accession>A0A4Y7PXH1</accession>
<dbReference type="Proteomes" id="UP000294933">
    <property type="component" value="Unassembled WGS sequence"/>
</dbReference>
<dbReference type="CDD" id="cd04077">
    <property type="entry name" value="Peptidases_S8_PCSK9_ProteinaseK_like"/>
    <property type="match status" value="1"/>
</dbReference>
<feature type="signal peptide" evidence="7">
    <location>
        <begin position="1"/>
        <end position="21"/>
    </location>
</feature>
<dbReference type="Gene3D" id="3.30.70.80">
    <property type="entry name" value="Peptidase S8 propeptide/proteinase inhibitor I9"/>
    <property type="match status" value="1"/>
</dbReference>
<dbReference type="InterPro" id="IPR023828">
    <property type="entry name" value="Peptidase_S8_Ser-AS"/>
</dbReference>
<dbReference type="AlphaFoldDB" id="A0A4Y7PXH1"/>
<dbReference type="InterPro" id="IPR000209">
    <property type="entry name" value="Peptidase_S8/S53_dom"/>
</dbReference>
<dbReference type="InterPro" id="IPR015500">
    <property type="entry name" value="Peptidase_S8_subtilisin-rel"/>
</dbReference>
<keyword evidence="3 5" id="KW-0378">Hydrolase</keyword>
<dbReference type="STRING" id="50990.A0A4Y7PXH1"/>
<dbReference type="InterPro" id="IPR036852">
    <property type="entry name" value="Peptidase_S8/S53_dom_sf"/>
</dbReference>
<evidence type="ECO:0000256" key="2">
    <source>
        <dbReference type="ARBA" id="ARBA00022670"/>
    </source>
</evidence>
<dbReference type="PROSITE" id="PS00137">
    <property type="entry name" value="SUBTILASE_HIS"/>
    <property type="match status" value="1"/>
</dbReference>
<feature type="active site" description="Charge relay system" evidence="5">
    <location>
        <position position="361"/>
    </location>
</feature>
<evidence type="ECO:0000256" key="1">
    <source>
        <dbReference type="ARBA" id="ARBA00011073"/>
    </source>
</evidence>
<dbReference type="PANTHER" id="PTHR43806">
    <property type="entry name" value="PEPTIDASE S8"/>
    <property type="match status" value="1"/>
</dbReference>
<evidence type="ECO:0000259" key="8">
    <source>
        <dbReference type="Pfam" id="PF00082"/>
    </source>
</evidence>
<feature type="domain" description="Peptidase S8/S53" evidence="8">
    <location>
        <begin position="140"/>
        <end position="194"/>
    </location>
</feature>
<feature type="active site" description="Charge relay system" evidence="5">
    <location>
        <position position="152"/>
    </location>
</feature>
<dbReference type="PROSITE" id="PS51892">
    <property type="entry name" value="SUBTILASE"/>
    <property type="match status" value="1"/>
</dbReference>
<reference evidence="9 10" key="1">
    <citation type="submission" date="2018-06" db="EMBL/GenBank/DDBJ databases">
        <title>A transcriptomic atlas of mushroom development highlights an independent origin of complex multicellularity.</title>
        <authorList>
            <consortium name="DOE Joint Genome Institute"/>
            <person name="Krizsan K."/>
            <person name="Almasi E."/>
            <person name="Merenyi Z."/>
            <person name="Sahu N."/>
            <person name="Viragh M."/>
            <person name="Koszo T."/>
            <person name="Mondo S."/>
            <person name="Kiss B."/>
            <person name="Balint B."/>
            <person name="Kues U."/>
            <person name="Barry K."/>
            <person name="Hegedus J.C."/>
            <person name="Henrissat B."/>
            <person name="Johnson J."/>
            <person name="Lipzen A."/>
            <person name="Ohm R."/>
            <person name="Nagy I."/>
            <person name="Pangilinan J."/>
            <person name="Yan J."/>
            <person name="Xiong Y."/>
            <person name="Grigoriev I.V."/>
            <person name="Hibbett D.S."/>
            <person name="Nagy L.G."/>
        </authorList>
    </citation>
    <scope>NUCLEOTIDE SEQUENCE [LARGE SCALE GENOMIC DNA]</scope>
    <source>
        <strain evidence="9 10">SZMC22713</strain>
    </source>
</reference>
<evidence type="ECO:0000256" key="7">
    <source>
        <dbReference type="SAM" id="SignalP"/>
    </source>
</evidence>
<dbReference type="PANTHER" id="PTHR43806:SF58">
    <property type="entry name" value="ALKALINE PROTEASE 1-RELATED"/>
    <property type="match status" value="1"/>
</dbReference>
<organism evidence="9 10">
    <name type="scientific">Rickenella mellea</name>
    <dbReference type="NCBI Taxonomy" id="50990"/>
    <lineage>
        <taxon>Eukaryota</taxon>
        <taxon>Fungi</taxon>
        <taxon>Dikarya</taxon>
        <taxon>Basidiomycota</taxon>
        <taxon>Agaricomycotina</taxon>
        <taxon>Agaricomycetes</taxon>
        <taxon>Hymenochaetales</taxon>
        <taxon>Rickenellaceae</taxon>
        <taxon>Rickenella</taxon>
    </lineage>
</organism>
<dbReference type="OrthoDB" id="19448at2759"/>
<evidence type="ECO:0000256" key="5">
    <source>
        <dbReference type="PROSITE-ProRule" id="PRU01240"/>
    </source>
</evidence>
<feature type="active site" description="Charge relay system" evidence="5">
    <location>
        <position position="166"/>
    </location>
</feature>
<evidence type="ECO:0000256" key="4">
    <source>
        <dbReference type="ARBA" id="ARBA00022825"/>
    </source>
</evidence>
<dbReference type="InterPro" id="IPR034193">
    <property type="entry name" value="PCSK9_ProteinaseK-like"/>
</dbReference>
<sequence>MRSFTSTLFTAISLLTPGIFSAPGSPLHAVQKFSGVKKVGSYIVKLKDNVAKDSWLATHLPDADLTHDYDSDFLNAFSGKFGQSAVNTIRASHDVASISEDGFLTTQANNRRAMGNILHQPTPKEADQTAIDLIFTYKYNSTGTGVDIYVVDTGINTAHDADENGHGTHCSGTAAGSQFGVAKNASLVTVKVLDDFGWVIYPFCDFKFNLIITARTGRSGTYADVPVILMDDEQVRIAGLNWVAVQAKFSGNPSVVSMSLGGGTMQTLDDAVTAASLSSSFHLTTAGVHVVVAAANNGADASGFSQSRVPSAITVGATDITDKRASFSNFGAVVGVFAPGVSIISAWTGSTNATNGISGTSMATPHISGLVAYLLELLGPTKPDVMSTLIQTLSQKNVLANIPTGTANDLAFNGISA</sequence>
<dbReference type="InterPro" id="IPR022398">
    <property type="entry name" value="Peptidase_S8_His-AS"/>
</dbReference>
<dbReference type="PROSITE" id="PS00136">
    <property type="entry name" value="SUBTILASE_ASP"/>
    <property type="match status" value="1"/>
</dbReference>
<gene>
    <name evidence="9" type="ORF">BD410DRAFT_805438</name>
</gene>
<dbReference type="GO" id="GO:0006508">
    <property type="term" value="P:proteolysis"/>
    <property type="evidence" value="ECO:0007669"/>
    <property type="project" value="UniProtKB-KW"/>
</dbReference>
<keyword evidence="4 5" id="KW-0720">Serine protease</keyword>
<evidence type="ECO:0000313" key="9">
    <source>
        <dbReference type="EMBL" id="TDL19771.1"/>
    </source>
</evidence>
<proteinExistence type="inferred from homology"/>
<dbReference type="InterPro" id="IPR050131">
    <property type="entry name" value="Peptidase_S8_subtilisin-like"/>
</dbReference>
<keyword evidence="10" id="KW-1185">Reference proteome</keyword>
<feature type="domain" description="Peptidase S8/S53" evidence="8">
    <location>
        <begin position="240"/>
        <end position="394"/>
    </location>
</feature>
<dbReference type="InterPro" id="IPR023827">
    <property type="entry name" value="Peptidase_S8_Asp-AS"/>
</dbReference>
<keyword evidence="2 5" id="KW-0645">Protease</keyword>
<dbReference type="InterPro" id="IPR037045">
    <property type="entry name" value="S8pro/Inhibitor_I9_sf"/>
</dbReference>
<evidence type="ECO:0000256" key="6">
    <source>
        <dbReference type="RuleBase" id="RU003355"/>
    </source>
</evidence>